<evidence type="ECO:0008006" key="4">
    <source>
        <dbReference type="Google" id="ProtNLM"/>
    </source>
</evidence>
<dbReference type="EMBL" id="LC066397">
    <property type="protein sequence ID" value="BAT31075.1"/>
    <property type="molecule type" value="Genomic_DNA"/>
</dbReference>
<dbReference type="Pfam" id="PF04289">
    <property type="entry name" value="DUF447_N"/>
    <property type="match status" value="1"/>
</dbReference>
<accession>A0A0P0ZA58</accession>
<dbReference type="SUPFAM" id="SSF50475">
    <property type="entry name" value="FMN-binding split barrel"/>
    <property type="match status" value="1"/>
</dbReference>
<sequence>MPYIRESVLTTKSADGEVHIAPLGIIQDGEHWIVAPFRPSTTLENIEASRRAVVNYTDDALIFAGCLTGRKDWPLTDIAGCDIPRLEAALSHDVLDVVEVEEDEQRPRYRCKVVSSETHAPFTGMNRAKAAVLEAAILASRLHMLPAEKIEDEIAYLKIAVDKTAGPAEHQAFAWLLEKIIEHLARVEMEAVVEADDSA</sequence>
<reference evidence="3" key="1">
    <citation type="journal article" date="2015" name="Proc. Natl. Acad. Sci. U.S.A.">
        <title>Bacterial clade with the ribosomal RNA operon on a small plasmid rather than the chromosome.</title>
        <authorList>
            <person name="Anda M."/>
            <person name="Ohtsubo Y."/>
            <person name="Okubo T."/>
            <person name="Sugawara M."/>
            <person name="Nagata Y."/>
            <person name="Tsuda M."/>
            <person name="Minamisawa K."/>
            <person name="Mitsui H."/>
        </authorList>
    </citation>
    <scope>NUCLEOTIDE SEQUENCE</scope>
    <source>
        <strain evidence="3">DSM 15513</strain>
    </source>
</reference>
<name>A0A0P0ZA58_9HYPH</name>
<feature type="domain" description="DUF447" evidence="2">
    <location>
        <begin position="126"/>
        <end position="178"/>
    </location>
</feature>
<evidence type="ECO:0000259" key="2">
    <source>
        <dbReference type="Pfam" id="PF20766"/>
    </source>
</evidence>
<dbReference type="Gene3D" id="1.20.58.290">
    <property type="entry name" value="Hypothetical membrane protein ta0354_69_121"/>
    <property type="match status" value="1"/>
</dbReference>
<organism evidence="3">
    <name type="scientific">Fulvimarina pelagi</name>
    <dbReference type="NCBI Taxonomy" id="217511"/>
    <lineage>
        <taxon>Bacteria</taxon>
        <taxon>Pseudomonadati</taxon>
        <taxon>Pseudomonadota</taxon>
        <taxon>Alphaproteobacteria</taxon>
        <taxon>Hyphomicrobiales</taxon>
        <taxon>Aurantimonadaceae</taxon>
        <taxon>Fulvimarina</taxon>
    </lineage>
</organism>
<dbReference type="RefSeq" id="WP_007065607.1">
    <property type="nucleotide sequence ID" value="NZ_BBWO01000017.1"/>
</dbReference>
<evidence type="ECO:0000259" key="1">
    <source>
        <dbReference type="Pfam" id="PF04289"/>
    </source>
</evidence>
<evidence type="ECO:0000313" key="3">
    <source>
        <dbReference type="EMBL" id="BAT31075.1"/>
    </source>
</evidence>
<dbReference type="InterPro" id="IPR012349">
    <property type="entry name" value="Split_barrel_FMN-bd"/>
</dbReference>
<dbReference type="Gene3D" id="2.30.110.10">
    <property type="entry name" value="Electron Transport, Fmn-binding Protein, Chain A"/>
    <property type="match status" value="1"/>
</dbReference>
<proteinExistence type="predicted"/>
<dbReference type="InterPro" id="IPR049288">
    <property type="entry name" value="DUF447_C"/>
</dbReference>
<dbReference type="AlphaFoldDB" id="A0A0P0ZA58"/>
<protein>
    <recommendedName>
        <fullName evidence="4">Tetrahydromethanopterin synthesis protein</fullName>
    </recommendedName>
</protein>
<dbReference type="Pfam" id="PF20766">
    <property type="entry name" value="DUF447_C"/>
    <property type="match status" value="1"/>
</dbReference>
<dbReference type="InterPro" id="IPR007386">
    <property type="entry name" value="DUF447_N"/>
</dbReference>
<feature type="domain" description="DUF447" evidence="1">
    <location>
        <begin position="5"/>
        <end position="119"/>
    </location>
</feature>
<dbReference type="OrthoDB" id="2112021at2"/>